<accession>A0A967B1D4</accession>
<reference evidence="2" key="2">
    <citation type="submission" date="2020-03" db="EMBL/GenBank/DDBJ databases">
        <title>Flavobacteriaceae bacterium strain TP-CH-4, a member of the family Flavobacteriaceae isolated from a deep-sea seamount.</title>
        <authorList>
            <person name="Zhang D.-C."/>
        </authorList>
    </citation>
    <scope>NUCLEOTIDE SEQUENCE</scope>
    <source>
        <strain evidence="2">TP-CH-4</strain>
    </source>
</reference>
<comment type="caution">
    <text evidence="2">The sequence shown here is derived from an EMBL/GenBank/DDBJ whole genome shotgun (WGS) entry which is preliminary data.</text>
</comment>
<sequence length="115" mass="13206">MLLNDSAQRPQMLYRSIKLLNIAYSIICSFNLVMLLLYHTTVKQELKLAAAYAFFYTILGLFLPALFASVGLTFLNRRKKIVDKALIENHLKFVMMAVVTFVVLNAHHFVLSLLR</sequence>
<feature type="transmembrane region" description="Helical" evidence="1">
    <location>
        <begin position="93"/>
        <end position="114"/>
    </location>
</feature>
<keyword evidence="3" id="KW-1185">Reference proteome</keyword>
<evidence type="ECO:0000313" key="3">
    <source>
        <dbReference type="Proteomes" id="UP000707206"/>
    </source>
</evidence>
<evidence type="ECO:0000256" key="1">
    <source>
        <dbReference type="SAM" id="Phobius"/>
    </source>
</evidence>
<reference evidence="2" key="1">
    <citation type="submission" date="2019-07" db="EMBL/GenBank/DDBJ databases">
        <authorList>
            <person name="De-Chao Zhang Q."/>
        </authorList>
    </citation>
    <scope>NUCLEOTIDE SEQUENCE</scope>
    <source>
        <strain evidence="2">TP-CH-4</strain>
    </source>
</reference>
<organism evidence="2 3">
    <name type="scientific">Pelagihabitans pacificus</name>
    <dbReference type="NCBI Taxonomy" id="2696054"/>
    <lineage>
        <taxon>Bacteria</taxon>
        <taxon>Pseudomonadati</taxon>
        <taxon>Bacteroidota</taxon>
        <taxon>Flavobacteriia</taxon>
        <taxon>Flavobacteriales</taxon>
        <taxon>Flavobacteriaceae</taxon>
        <taxon>Pelagihabitans</taxon>
    </lineage>
</organism>
<feature type="transmembrane region" description="Helical" evidence="1">
    <location>
        <begin position="19"/>
        <end position="38"/>
    </location>
</feature>
<dbReference type="EMBL" id="VIKU02000007">
    <property type="protein sequence ID" value="NHF61317.1"/>
    <property type="molecule type" value="Genomic_DNA"/>
</dbReference>
<name>A0A967B1D4_9FLAO</name>
<evidence type="ECO:0000313" key="2">
    <source>
        <dbReference type="EMBL" id="NHF61317.1"/>
    </source>
</evidence>
<dbReference type="RefSeq" id="WP_152575818.1">
    <property type="nucleotide sequence ID" value="NZ_VIKU02000007.1"/>
</dbReference>
<protein>
    <submittedName>
        <fullName evidence="2">Uncharacterized protein</fullName>
    </submittedName>
</protein>
<keyword evidence="1" id="KW-1133">Transmembrane helix</keyword>
<dbReference type="Proteomes" id="UP000707206">
    <property type="component" value="Unassembled WGS sequence"/>
</dbReference>
<keyword evidence="1" id="KW-0472">Membrane</keyword>
<proteinExistence type="predicted"/>
<dbReference type="AlphaFoldDB" id="A0A967B1D4"/>
<gene>
    <name evidence="2" type="ORF">FK220_018330</name>
</gene>
<feature type="transmembrane region" description="Helical" evidence="1">
    <location>
        <begin position="50"/>
        <end position="72"/>
    </location>
</feature>
<keyword evidence="1" id="KW-0812">Transmembrane</keyword>